<feature type="non-terminal residue" evidence="3">
    <location>
        <position position="1"/>
    </location>
</feature>
<reference evidence="3 4" key="1">
    <citation type="submission" date="2024-06" db="EMBL/GenBank/DDBJ databases">
        <title>Genomic Encyclopedia of Type Strains, Phase IV (KMG-IV): sequencing the most valuable type-strain genomes for metagenomic binning, comparative biology and taxonomic classification.</title>
        <authorList>
            <person name="Goeker M."/>
        </authorList>
    </citation>
    <scope>NUCLEOTIDE SEQUENCE [LARGE SCALE GENOMIC DNA]</scope>
    <source>
        <strain evidence="3 4">DSM 19261</strain>
    </source>
</reference>
<protein>
    <submittedName>
        <fullName evidence="3">Glucan-binding YG repeat protein</fullName>
    </submittedName>
</protein>
<evidence type="ECO:0000313" key="4">
    <source>
        <dbReference type="Proteomes" id="UP001549200"/>
    </source>
</evidence>
<dbReference type="PROSITE" id="PS51170">
    <property type="entry name" value="CW"/>
    <property type="match status" value="2"/>
</dbReference>
<proteinExistence type="predicted"/>
<dbReference type="SUPFAM" id="SSF69360">
    <property type="entry name" value="Cell wall binding repeat"/>
    <property type="match status" value="1"/>
</dbReference>
<gene>
    <name evidence="3" type="ORF">ABID13_005592</name>
</gene>
<feature type="repeat" description="Cell wall-binding" evidence="2">
    <location>
        <begin position="27"/>
        <end position="47"/>
    </location>
</feature>
<keyword evidence="4" id="KW-1185">Reference proteome</keyword>
<feature type="repeat" description="Cell wall-binding" evidence="2">
    <location>
        <begin position="49"/>
        <end position="68"/>
    </location>
</feature>
<evidence type="ECO:0000256" key="1">
    <source>
        <dbReference type="ARBA" id="ARBA00022737"/>
    </source>
</evidence>
<evidence type="ECO:0000313" key="3">
    <source>
        <dbReference type="EMBL" id="MET3573924.1"/>
    </source>
</evidence>
<dbReference type="Proteomes" id="UP001549200">
    <property type="component" value="Unassembled WGS sequence"/>
</dbReference>
<accession>A0ABV2G714</accession>
<dbReference type="Gene3D" id="2.20.120.10">
    <property type="entry name" value="Multimodular pneumococcal cell wall endolysin, domain 3"/>
    <property type="match status" value="1"/>
</dbReference>
<dbReference type="InterPro" id="IPR018337">
    <property type="entry name" value="Cell_wall/Cho-bd_repeat"/>
</dbReference>
<name>A0ABV2G714_9FIRM</name>
<dbReference type="Pfam" id="PF19127">
    <property type="entry name" value="Choline_bind_3"/>
    <property type="match status" value="1"/>
</dbReference>
<sequence length="110" mass="12669">EPKLSGWRQNEDGTKSFYLGNTGDCVRNSWYLDTDGKWYWFDGAGRMVINTWYQYKGDWYYLGADGAMVKGLQASGRKWYYLDQDGKLSMDPVTLTPDQDGALRWPGMGE</sequence>
<dbReference type="EMBL" id="JBEPLZ010000044">
    <property type="protein sequence ID" value="MET3573924.1"/>
    <property type="molecule type" value="Genomic_DNA"/>
</dbReference>
<dbReference type="Pfam" id="PF01473">
    <property type="entry name" value="Choline_bind_1"/>
    <property type="match status" value="1"/>
</dbReference>
<evidence type="ECO:0000256" key="2">
    <source>
        <dbReference type="PROSITE-ProRule" id="PRU00591"/>
    </source>
</evidence>
<keyword evidence="1" id="KW-0677">Repeat</keyword>
<organism evidence="3 4">
    <name type="scientific">Enterocloster citroniae</name>
    <dbReference type="NCBI Taxonomy" id="358743"/>
    <lineage>
        <taxon>Bacteria</taxon>
        <taxon>Bacillati</taxon>
        <taxon>Bacillota</taxon>
        <taxon>Clostridia</taxon>
        <taxon>Lachnospirales</taxon>
        <taxon>Lachnospiraceae</taxon>
        <taxon>Enterocloster</taxon>
    </lineage>
</organism>
<dbReference type="Gene3D" id="2.10.270.10">
    <property type="entry name" value="Cholin Binding"/>
    <property type="match status" value="1"/>
</dbReference>
<comment type="caution">
    <text evidence="3">The sequence shown here is derived from an EMBL/GenBank/DDBJ whole genome shotgun (WGS) entry which is preliminary data.</text>
</comment>